<protein>
    <recommendedName>
        <fullName evidence="3 12">Mitochondrial import inner membrane translocase subunit Tim21</fullName>
    </recommendedName>
</protein>
<keyword evidence="9 12" id="KW-0811">Translocation</keyword>
<dbReference type="FunFam" id="3.10.450.320:FF:000001">
    <property type="entry name" value="Mitochondrial import inner membrane translocase subunit Tim21"/>
    <property type="match status" value="1"/>
</dbReference>
<evidence type="ECO:0000313" key="14">
    <source>
        <dbReference type="Proteomes" id="UP000792457"/>
    </source>
</evidence>
<comment type="function">
    <text evidence="12">Essential component of the TIM23 complex, a complex that mediates the translocation of transit peptide-containing proteins across the mitochondrial inner membrane.</text>
</comment>
<reference evidence="13" key="1">
    <citation type="submission" date="2013-04" db="EMBL/GenBank/DDBJ databases">
        <authorList>
            <person name="Qu J."/>
            <person name="Murali S.C."/>
            <person name="Bandaranaike D."/>
            <person name="Bellair M."/>
            <person name="Blankenburg K."/>
            <person name="Chao H."/>
            <person name="Dinh H."/>
            <person name="Doddapaneni H."/>
            <person name="Downs B."/>
            <person name="Dugan-Rocha S."/>
            <person name="Elkadiri S."/>
            <person name="Gnanaolivu R.D."/>
            <person name="Hernandez B."/>
            <person name="Javaid M."/>
            <person name="Jayaseelan J.C."/>
            <person name="Lee S."/>
            <person name="Li M."/>
            <person name="Ming W."/>
            <person name="Munidasa M."/>
            <person name="Muniz J."/>
            <person name="Nguyen L."/>
            <person name="Ongeri F."/>
            <person name="Osuji N."/>
            <person name="Pu L.-L."/>
            <person name="Puazo M."/>
            <person name="Qu C."/>
            <person name="Quiroz J."/>
            <person name="Raj R."/>
            <person name="Weissenberger G."/>
            <person name="Xin Y."/>
            <person name="Zou X."/>
            <person name="Han Y."/>
            <person name="Richards S."/>
            <person name="Worley K."/>
            <person name="Muzny D."/>
            <person name="Gibbs R."/>
        </authorList>
    </citation>
    <scope>NUCLEOTIDE SEQUENCE</scope>
    <source>
        <strain evidence="13">Sampled in the wild</strain>
    </source>
</reference>
<evidence type="ECO:0000256" key="7">
    <source>
        <dbReference type="ARBA" id="ARBA00022946"/>
    </source>
</evidence>
<gene>
    <name evidence="13" type="ORF">J437_LFUL015872</name>
</gene>
<evidence type="ECO:0000256" key="6">
    <source>
        <dbReference type="ARBA" id="ARBA00022927"/>
    </source>
</evidence>
<comment type="caution">
    <text evidence="13">The sequence shown here is derived from an EMBL/GenBank/DDBJ whole genome shotgun (WGS) entry which is preliminary data.</text>
</comment>
<feature type="non-terminal residue" evidence="13">
    <location>
        <position position="221"/>
    </location>
</feature>
<dbReference type="OrthoDB" id="436405at2759"/>
<dbReference type="Proteomes" id="UP000792457">
    <property type="component" value="Unassembled WGS sequence"/>
</dbReference>
<comment type="similarity">
    <text evidence="2 12">Belongs to the TIM21 family.</text>
</comment>
<feature type="transmembrane region" description="Helical" evidence="12">
    <location>
        <begin position="77"/>
        <end position="98"/>
    </location>
</feature>
<dbReference type="InterPro" id="IPR013261">
    <property type="entry name" value="Tim21"/>
</dbReference>
<dbReference type="Pfam" id="PF08294">
    <property type="entry name" value="TIM21"/>
    <property type="match status" value="1"/>
</dbReference>
<evidence type="ECO:0000256" key="5">
    <source>
        <dbReference type="ARBA" id="ARBA00022692"/>
    </source>
</evidence>
<dbReference type="Gene3D" id="3.10.450.320">
    <property type="entry name" value="Mitochondrial import inner membrane translocase subunit Tim21"/>
    <property type="match status" value="1"/>
</dbReference>
<reference evidence="13" key="2">
    <citation type="submission" date="2017-10" db="EMBL/GenBank/DDBJ databases">
        <title>Ladona fulva Genome sequencing and assembly.</title>
        <authorList>
            <person name="Murali S."/>
            <person name="Richards S."/>
            <person name="Bandaranaike D."/>
            <person name="Bellair M."/>
            <person name="Blankenburg K."/>
            <person name="Chao H."/>
            <person name="Dinh H."/>
            <person name="Doddapaneni H."/>
            <person name="Dugan-Rocha S."/>
            <person name="Elkadiri S."/>
            <person name="Gnanaolivu R."/>
            <person name="Hernandez B."/>
            <person name="Skinner E."/>
            <person name="Javaid M."/>
            <person name="Lee S."/>
            <person name="Li M."/>
            <person name="Ming W."/>
            <person name="Munidasa M."/>
            <person name="Muniz J."/>
            <person name="Nguyen L."/>
            <person name="Hughes D."/>
            <person name="Osuji N."/>
            <person name="Pu L.-L."/>
            <person name="Puazo M."/>
            <person name="Qu C."/>
            <person name="Quiroz J."/>
            <person name="Raj R."/>
            <person name="Weissenberger G."/>
            <person name="Xin Y."/>
            <person name="Zou X."/>
            <person name="Han Y."/>
            <person name="Worley K."/>
            <person name="Muzny D."/>
            <person name="Gibbs R."/>
        </authorList>
    </citation>
    <scope>NUCLEOTIDE SEQUENCE</scope>
    <source>
        <strain evidence="13">Sampled in the wild</strain>
    </source>
</reference>
<organism evidence="13 14">
    <name type="scientific">Ladona fulva</name>
    <name type="common">Scarce chaser dragonfly</name>
    <name type="synonym">Libellula fulva</name>
    <dbReference type="NCBI Taxonomy" id="123851"/>
    <lineage>
        <taxon>Eukaryota</taxon>
        <taxon>Metazoa</taxon>
        <taxon>Ecdysozoa</taxon>
        <taxon>Arthropoda</taxon>
        <taxon>Hexapoda</taxon>
        <taxon>Insecta</taxon>
        <taxon>Pterygota</taxon>
        <taxon>Palaeoptera</taxon>
        <taxon>Odonata</taxon>
        <taxon>Epiprocta</taxon>
        <taxon>Anisoptera</taxon>
        <taxon>Libelluloidea</taxon>
        <taxon>Libellulidae</taxon>
        <taxon>Ladona</taxon>
    </lineage>
</organism>
<evidence type="ECO:0000256" key="8">
    <source>
        <dbReference type="ARBA" id="ARBA00022989"/>
    </source>
</evidence>
<keyword evidence="4 12" id="KW-0813">Transport</keyword>
<dbReference type="PANTHER" id="PTHR13032:SF6">
    <property type="entry name" value="MITOCHONDRIAL IMPORT INNER MEMBRANE TRANSLOCASE SUBUNIT TIM21"/>
    <property type="match status" value="1"/>
</dbReference>
<keyword evidence="5 12" id="KW-0812">Transmembrane</keyword>
<proteinExistence type="inferred from homology"/>
<keyword evidence="6 12" id="KW-0653">Protein transport</keyword>
<evidence type="ECO:0000256" key="10">
    <source>
        <dbReference type="ARBA" id="ARBA00023128"/>
    </source>
</evidence>
<keyword evidence="7" id="KW-0809">Transit peptide</keyword>
<accession>A0A8K0P6A8</accession>
<evidence type="ECO:0000256" key="4">
    <source>
        <dbReference type="ARBA" id="ARBA00022448"/>
    </source>
</evidence>
<evidence type="ECO:0000313" key="13">
    <source>
        <dbReference type="EMBL" id="KAG8235416.1"/>
    </source>
</evidence>
<evidence type="ECO:0000256" key="3">
    <source>
        <dbReference type="ARBA" id="ARBA00020726"/>
    </source>
</evidence>
<keyword evidence="14" id="KW-1185">Reference proteome</keyword>
<keyword evidence="12" id="KW-0999">Mitochondrion inner membrane</keyword>
<dbReference type="PANTHER" id="PTHR13032">
    <property type="entry name" value="MITOCHONDRIAL IMPORT INNER MEMBRANE TRANSLOCASE SUBUNIT TIM21"/>
    <property type="match status" value="1"/>
</dbReference>
<evidence type="ECO:0000256" key="2">
    <source>
        <dbReference type="ARBA" id="ARBA00010867"/>
    </source>
</evidence>
<dbReference type="InterPro" id="IPR038552">
    <property type="entry name" value="Tim21_IMS_sf"/>
</dbReference>
<name>A0A8K0P6A8_LADFU</name>
<dbReference type="EMBL" id="KZ308906">
    <property type="protein sequence ID" value="KAG8235416.1"/>
    <property type="molecule type" value="Genomic_DNA"/>
</dbReference>
<evidence type="ECO:0000256" key="12">
    <source>
        <dbReference type="RuleBase" id="RU367142"/>
    </source>
</evidence>
<keyword evidence="11 12" id="KW-0472">Membrane</keyword>
<comment type="subunit">
    <text evidence="12">Component of the TIM23 complex.</text>
</comment>
<comment type="subcellular location">
    <subcellularLocation>
        <location evidence="12">Mitochondrion inner membrane</location>
        <topology evidence="12">Single-pass membrane protein</topology>
    </subcellularLocation>
    <subcellularLocation>
        <location evidence="1">Mitochondrion membrane</location>
        <topology evidence="1">Single-pass membrane protein</topology>
    </subcellularLocation>
</comment>
<evidence type="ECO:0000256" key="1">
    <source>
        <dbReference type="ARBA" id="ARBA00004304"/>
    </source>
</evidence>
<dbReference type="AlphaFoldDB" id="A0A8K0P6A8"/>
<evidence type="ECO:0000256" key="9">
    <source>
        <dbReference type="ARBA" id="ARBA00023010"/>
    </source>
</evidence>
<evidence type="ECO:0000256" key="11">
    <source>
        <dbReference type="ARBA" id="ARBA00023136"/>
    </source>
</evidence>
<keyword evidence="8 12" id="KW-1133">Transmembrane helix</keyword>
<sequence length="221" mass="25533">MSCVPYLRCALRCKPKDFINFASYVKTCSGIIVSEGKIYRRYYGSEKKDNSSSLTKVKAKDQISTTVREVKENTKTASYLSVILIGVGVTGYIFYIIFKELFSSNSPNSIYSAALERCRKDNRVVDTLGDPIKGFGEETRRGRRRHVSHILYERDGVQYLRMKFYVQGSRRQGTVHLEMKKNDHGDFEYRYLFVQLDSFPRDTIILEDNRLTNDLSDSLIP</sequence>
<keyword evidence="10 12" id="KW-0496">Mitochondrion</keyword>
<dbReference type="GO" id="GO:0005744">
    <property type="term" value="C:TIM23 mitochondrial import inner membrane translocase complex"/>
    <property type="evidence" value="ECO:0007669"/>
    <property type="project" value="UniProtKB-UniRule"/>
</dbReference>
<dbReference type="GO" id="GO:0030150">
    <property type="term" value="P:protein import into mitochondrial matrix"/>
    <property type="evidence" value="ECO:0007669"/>
    <property type="project" value="UniProtKB-UniRule"/>
</dbReference>